<dbReference type="PROSITE" id="PS50297">
    <property type="entry name" value="ANK_REP_REGION"/>
    <property type="match status" value="3"/>
</dbReference>
<keyword evidence="4 8" id="KW-1133">Transmembrane helix</keyword>
<comment type="subcellular location">
    <subcellularLocation>
        <location evidence="1">Membrane</location>
        <topology evidence="1">Multi-pass membrane protein</topology>
    </subcellularLocation>
</comment>
<dbReference type="SUPFAM" id="SSF48403">
    <property type="entry name" value="Ankyrin repeat"/>
    <property type="match status" value="1"/>
</dbReference>
<reference evidence="10 11" key="1">
    <citation type="journal article" date="2023" name="BMC Biotechnol.">
        <title>Vitis rotundifolia cv Carlos genome sequencing.</title>
        <authorList>
            <person name="Huff M."/>
            <person name="Hulse-Kemp A."/>
            <person name="Scheffler B."/>
            <person name="Youngblood R."/>
            <person name="Simpson S."/>
            <person name="Babiker E."/>
            <person name="Staton M."/>
        </authorList>
    </citation>
    <scope>NUCLEOTIDE SEQUENCE [LARGE SCALE GENOMIC DNA]</scope>
    <source>
        <tissue evidence="10">Leaf</tissue>
    </source>
</reference>
<evidence type="ECO:0000256" key="4">
    <source>
        <dbReference type="ARBA" id="ARBA00022989"/>
    </source>
</evidence>
<organism evidence="10 11">
    <name type="scientific">Vitis rotundifolia</name>
    <name type="common">Muscadine grape</name>
    <dbReference type="NCBI Taxonomy" id="103349"/>
    <lineage>
        <taxon>Eukaryota</taxon>
        <taxon>Viridiplantae</taxon>
        <taxon>Streptophyta</taxon>
        <taxon>Embryophyta</taxon>
        <taxon>Tracheophyta</taxon>
        <taxon>Spermatophyta</taxon>
        <taxon>Magnoliopsida</taxon>
        <taxon>eudicotyledons</taxon>
        <taxon>Gunneridae</taxon>
        <taxon>Pentapetalae</taxon>
        <taxon>rosids</taxon>
        <taxon>Vitales</taxon>
        <taxon>Vitaceae</taxon>
        <taxon>Viteae</taxon>
        <taxon>Vitis</taxon>
    </lineage>
</organism>
<evidence type="ECO:0000256" key="5">
    <source>
        <dbReference type="ARBA" id="ARBA00023043"/>
    </source>
</evidence>
<dbReference type="SMART" id="SM00248">
    <property type="entry name" value="ANK"/>
    <property type="match status" value="9"/>
</dbReference>
<dbReference type="Pfam" id="PF13962">
    <property type="entry name" value="PGG"/>
    <property type="match status" value="1"/>
</dbReference>
<feature type="transmembrane region" description="Helical" evidence="8">
    <location>
        <begin position="612"/>
        <end position="633"/>
    </location>
</feature>
<feature type="transmembrane region" description="Helical" evidence="8">
    <location>
        <begin position="547"/>
        <end position="571"/>
    </location>
</feature>
<keyword evidence="5 7" id="KW-0040">ANK repeat</keyword>
<evidence type="ECO:0000256" key="6">
    <source>
        <dbReference type="ARBA" id="ARBA00023136"/>
    </source>
</evidence>
<evidence type="ECO:0000256" key="8">
    <source>
        <dbReference type="SAM" id="Phobius"/>
    </source>
</evidence>
<dbReference type="EMBL" id="JARBHA010000012">
    <property type="protein sequence ID" value="KAJ9686350.1"/>
    <property type="molecule type" value="Genomic_DNA"/>
</dbReference>
<dbReference type="InterPro" id="IPR026961">
    <property type="entry name" value="PGG_dom"/>
</dbReference>
<keyword evidence="11" id="KW-1185">Reference proteome</keyword>
<dbReference type="PANTHER" id="PTHR24186">
    <property type="entry name" value="PROTEIN PHOSPHATASE 1 REGULATORY SUBUNIT"/>
    <property type="match status" value="1"/>
</dbReference>
<keyword evidence="2 8" id="KW-0812">Transmembrane</keyword>
<feature type="repeat" description="ANK" evidence="7">
    <location>
        <begin position="301"/>
        <end position="322"/>
    </location>
</feature>
<gene>
    <name evidence="10" type="ORF">PVL29_015312</name>
</gene>
<keyword evidence="3" id="KW-0677">Repeat</keyword>
<evidence type="ECO:0000259" key="9">
    <source>
        <dbReference type="Pfam" id="PF13962"/>
    </source>
</evidence>
<feature type="repeat" description="ANK" evidence="7">
    <location>
        <begin position="335"/>
        <end position="358"/>
    </location>
</feature>
<dbReference type="PANTHER" id="PTHR24186:SF46">
    <property type="entry name" value="PROTEIN ACCELERATED CELL DEATH 6-LIKE"/>
    <property type="match status" value="1"/>
</dbReference>
<dbReference type="InterPro" id="IPR002110">
    <property type="entry name" value="Ankyrin_rpt"/>
</dbReference>
<proteinExistence type="predicted"/>
<dbReference type="Pfam" id="PF12796">
    <property type="entry name" value="Ank_2"/>
    <property type="match status" value="3"/>
</dbReference>
<accession>A0AA39DK01</accession>
<evidence type="ECO:0000256" key="3">
    <source>
        <dbReference type="ARBA" id="ARBA00022737"/>
    </source>
</evidence>
<dbReference type="Proteomes" id="UP001168098">
    <property type="component" value="Unassembled WGS sequence"/>
</dbReference>
<evidence type="ECO:0000313" key="10">
    <source>
        <dbReference type="EMBL" id="KAJ9686350.1"/>
    </source>
</evidence>
<dbReference type="GO" id="GO:0005886">
    <property type="term" value="C:plasma membrane"/>
    <property type="evidence" value="ECO:0007669"/>
    <property type="project" value="TreeGrafter"/>
</dbReference>
<keyword evidence="6 8" id="KW-0472">Membrane</keyword>
<dbReference type="PROSITE" id="PS50088">
    <property type="entry name" value="ANK_REPEAT"/>
    <property type="match status" value="4"/>
</dbReference>
<dbReference type="InterPro" id="IPR036770">
    <property type="entry name" value="Ankyrin_rpt-contain_sf"/>
</dbReference>
<sequence length="677" mass="75087">MGRLDIQIEIERQSRWIPTNGRIQRLQTIALSKSDASIPNVKEWRQPRADRPHNHMDLQLYRAATEADVDGFLNVLERVSREKNLTLASIFDQVTPLKNTLLHVAAASGNLEIVALIVYRYPWLATKTNSNGDTALHLAAKAGDELTLSVIGQLLTSDVDSQSSGYSRVWVKEVEDDDLPFRKRNKQGNTALHEALINGHQWVALNLFGSDPQVVFYLNREGKSPLYLAAEAGYDSCVLAMLKDPDSCVLAMLKDPVGSENPSTRLQGKSPIHAATRERKLGVLDIMLKKDPSLIYSRDEKGRTPLHYAASIGHLKGVHYLLGKYALGAVERDNSGFFPIHMASIKGHIDVISVLLQHCPDPRELLNNNGQNILHIAAINGKYEVVRYILKTPELGELINEKDEVGNTPLHLATMHWHPMIVSALTGDERVDLRLVNNEGLTAFDAAECYMETLAPYHKRLTWTALRVAGAPRATCPKPLKAIGQSSVQVEPPKMDIYRDRVNTLLLVATLVATVSFAAGFTMPGGYNNSEPDQGMATMLRHKRFQVFIFCDMIAMYSSIIVAISLIWAQLCDLKLVLTALRLALPLLGVSLATMSLAFMAGVSLVVSNLNWLSITVLIMGFLFLIILVIFFFPLCSPTSSRNCILRHISLFSFRLMMLVTGSRNTDGNLECEACIS</sequence>
<feature type="transmembrane region" description="Helical" evidence="8">
    <location>
        <begin position="504"/>
        <end position="527"/>
    </location>
</feature>
<feature type="domain" description="PGG" evidence="9">
    <location>
        <begin position="498"/>
        <end position="605"/>
    </location>
</feature>
<feature type="repeat" description="ANK" evidence="7">
    <location>
        <begin position="131"/>
        <end position="166"/>
    </location>
</feature>
<feature type="repeat" description="ANK" evidence="7">
    <location>
        <begin position="369"/>
        <end position="391"/>
    </location>
</feature>
<feature type="transmembrane region" description="Helical" evidence="8">
    <location>
        <begin position="583"/>
        <end position="606"/>
    </location>
</feature>
<dbReference type="Gene3D" id="1.25.40.20">
    <property type="entry name" value="Ankyrin repeat-containing domain"/>
    <property type="match status" value="2"/>
</dbReference>
<comment type="caution">
    <text evidence="10">The sequence shown here is derived from an EMBL/GenBank/DDBJ whole genome shotgun (WGS) entry which is preliminary data.</text>
</comment>
<dbReference type="AlphaFoldDB" id="A0AA39DK01"/>
<evidence type="ECO:0000313" key="11">
    <source>
        <dbReference type="Proteomes" id="UP001168098"/>
    </source>
</evidence>
<protein>
    <recommendedName>
        <fullName evidence="9">PGG domain-containing protein</fullName>
    </recommendedName>
</protein>
<name>A0AA39DK01_VITRO</name>
<evidence type="ECO:0000256" key="7">
    <source>
        <dbReference type="PROSITE-ProRule" id="PRU00023"/>
    </source>
</evidence>
<evidence type="ECO:0000256" key="1">
    <source>
        <dbReference type="ARBA" id="ARBA00004141"/>
    </source>
</evidence>
<evidence type="ECO:0000256" key="2">
    <source>
        <dbReference type="ARBA" id="ARBA00022692"/>
    </source>
</evidence>